<sequence length="230" mass="24567">MLILIGLLYVLIKIPGWVARSVWQQARPQLLMRLVKAVVVYKTLGAVGGALRKTRAASGAASSRQLASAGRGRPPRRGGGGPAGGGAPGRGPKGTGPRPSSPPSPSPRPSPGGPHASGGNPTMTPSSSTAPPNPSRPSTSFWPPWPQQLQLPLGLPDRRGRQIALPFPVTRVPRAPVPAPVPPPTGPWIRPRPPYMQDRLPGMPTRPSRPRQLHLRLDPPPRRMPRRDKR</sequence>
<feature type="region of interest" description="Disordered" evidence="1">
    <location>
        <begin position="52"/>
        <end position="157"/>
    </location>
</feature>
<dbReference type="EMBL" id="BAAAUT010000004">
    <property type="protein sequence ID" value="GAA3118628.1"/>
    <property type="molecule type" value="Genomic_DNA"/>
</dbReference>
<feature type="compositionally biased region" description="Pro residues" evidence="1">
    <location>
        <begin position="99"/>
        <end position="112"/>
    </location>
</feature>
<feature type="region of interest" description="Disordered" evidence="1">
    <location>
        <begin position="172"/>
        <end position="230"/>
    </location>
</feature>
<feature type="compositionally biased region" description="Gly residues" evidence="1">
    <location>
        <begin position="77"/>
        <end position="94"/>
    </location>
</feature>
<comment type="caution">
    <text evidence="2">The sequence shown here is derived from an EMBL/GenBank/DDBJ whole genome shotgun (WGS) entry which is preliminary data.</text>
</comment>
<feature type="compositionally biased region" description="Pro residues" evidence="1">
    <location>
        <begin position="175"/>
        <end position="194"/>
    </location>
</feature>
<gene>
    <name evidence="2" type="ORF">GCM10010466_06940</name>
</gene>
<evidence type="ECO:0000313" key="2">
    <source>
        <dbReference type="EMBL" id="GAA3118628.1"/>
    </source>
</evidence>
<evidence type="ECO:0000256" key="1">
    <source>
        <dbReference type="SAM" id="MobiDB-lite"/>
    </source>
</evidence>
<accession>A0ABP6MNW8</accession>
<dbReference type="RefSeq" id="WP_344855795.1">
    <property type="nucleotide sequence ID" value="NZ_BAAAUT010000004.1"/>
</dbReference>
<keyword evidence="3" id="KW-1185">Reference proteome</keyword>
<evidence type="ECO:0000313" key="3">
    <source>
        <dbReference type="Proteomes" id="UP001500320"/>
    </source>
</evidence>
<protein>
    <submittedName>
        <fullName evidence="2">Uncharacterized protein</fullName>
    </submittedName>
</protein>
<feature type="compositionally biased region" description="Low complexity" evidence="1">
    <location>
        <begin position="113"/>
        <end position="155"/>
    </location>
</feature>
<reference evidence="3" key="1">
    <citation type="journal article" date="2019" name="Int. J. Syst. Evol. Microbiol.">
        <title>The Global Catalogue of Microorganisms (GCM) 10K type strain sequencing project: providing services to taxonomists for standard genome sequencing and annotation.</title>
        <authorList>
            <consortium name="The Broad Institute Genomics Platform"/>
            <consortium name="The Broad Institute Genome Sequencing Center for Infectious Disease"/>
            <person name="Wu L."/>
            <person name="Ma J."/>
        </authorList>
    </citation>
    <scope>NUCLEOTIDE SEQUENCE [LARGE SCALE GENOMIC DNA]</scope>
    <source>
        <strain evidence="3">JCM 9373</strain>
    </source>
</reference>
<organism evidence="2 3">
    <name type="scientific">Planomonospora alba</name>
    <dbReference type="NCBI Taxonomy" id="161354"/>
    <lineage>
        <taxon>Bacteria</taxon>
        <taxon>Bacillati</taxon>
        <taxon>Actinomycetota</taxon>
        <taxon>Actinomycetes</taxon>
        <taxon>Streptosporangiales</taxon>
        <taxon>Streptosporangiaceae</taxon>
        <taxon>Planomonospora</taxon>
    </lineage>
</organism>
<proteinExistence type="predicted"/>
<dbReference type="Proteomes" id="UP001500320">
    <property type="component" value="Unassembled WGS sequence"/>
</dbReference>
<name>A0ABP6MNW8_9ACTN</name>